<gene>
    <name evidence="15" type="primary">LOC116307936</name>
</gene>
<evidence type="ECO:0000256" key="6">
    <source>
        <dbReference type="ARBA" id="ARBA00022787"/>
    </source>
</evidence>
<evidence type="ECO:0000256" key="4">
    <source>
        <dbReference type="ARBA" id="ARBA00022692"/>
    </source>
</evidence>
<dbReference type="FunCoup" id="A0A6P8JBW4">
    <property type="interactions" value="1507"/>
</dbReference>
<accession>A0A6P8JBW4</accession>
<comment type="subcellular location">
    <subcellularLocation>
        <location evidence="1">Mitochondrion outer membrane</location>
        <topology evidence="1">Multi-pass membrane protein</topology>
    </subcellularLocation>
</comment>
<dbReference type="GO" id="GO:0090149">
    <property type="term" value="P:mitochondrial membrane fission"/>
    <property type="evidence" value="ECO:0007669"/>
    <property type="project" value="InterPro"/>
</dbReference>
<evidence type="ECO:0000313" key="15">
    <source>
        <dbReference type="RefSeq" id="XP_031574130.1"/>
    </source>
</evidence>
<evidence type="ECO:0000256" key="10">
    <source>
        <dbReference type="PROSITE-ProRule" id="PRU00282"/>
    </source>
</evidence>
<keyword evidence="7 13" id="KW-1133">Transmembrane helix</keyword>
<sequence>MVYDRLPGVDITRQKQPHTPTNMADPNTSSQAEDNVLHSIASKTPKEYKIENAQRITGFAVGAGSMLVAQAISHPFVVFGRQCQVNNNATSFHLSPFTVFQIMTRLERKQGLSSLWKGYGSTYIVCAVNFFSEAALSTLTQLPKEKPTQETSVREVGAHLLLKSLGLIVSMPIAAASLVETVKTDHIKGGHSALDTLKDSLYRFVGWNRSSGRHGRLLPMWTIGLPTVLYGLIHYIVETCVQHWVLRSMREVGLIPTGSQNESPSSSDEPQPPNDMTQCYYPELAANFMAFAVPNLMLYPFRTVLNRLYVQGTRTIIDDLDNGYDVVPLSTNYIGMMDCFRTIWREEGILGFYRGFGALIVQCVLYFLVLKITKFIYVQLSQDFNGKR</sequence>
<evidence type="ECO:0000256" key="2">
    <source>
        <dbReference type="ARBA" id="ARBA00006375"/>
    </source>
</evidence>
<dbReference type="Proteomes" id="UP000515163">
    <property type="component" value="Unplaced"/>
</dbReference>
<proteinExistence type="inferred from homology"/>
<keyword evidence="5" id="KW-0677">Repeat</keyword>
<feature type="transmembrane region" description="Helical" evidence="13">
    <location>
        <begin position="351"/>
        <end position="370"/>
    </location>
</feature>
<protein>
    <submittedName>
        <fullName evidence="15">Solute carrier family 25 member 46-like</fullName>
    </submittedName>
</protein>
<evidence type="ECO:0000256" key="7">
    <source>
        <dbReference type="ARBA" id="ARBA00022989"/>
    </source>
</evidence>
<dbReference type="InterPro" id="IPR039158">
    <property type="entry name" value="SLC25A46"/>
</dbReference>
<keyword evidence="14" id="KW-1185">Reference proteome</keyword>
<evidence type="ECO:0000256" key="9">
    <source>
        <dbReference type="ARBA" id="ARBA00023136"/>
    </source>
</evidence>
<evidence type="ECO:0000256" key="11">
    <source>
        <dbReference type="RuleBase" id="RU000488"/>
    </source>
</evidence>
<dbReference type="GeneID" id="116307936"/>
<dbReference type="SUPFAM" id="SSF103506">
    <property type="entry name" value="Mitochondrial carrier"/>
    <property type="match status" value="1"/>
</dbReference>
<dbReference type="PANTHER" id="PTHR21252">
    <property type="entry name" value="TB1 PROTEIN-RELATED"/>
    <property type="match status" value="1"/>
</dbReference>
<dbReference type="Pfam" id="PF00153">
    <property type="entry name" value="Mito_carr"/>
    <property type="match status" value="1"/>
</dbReference>
<keyword evidence="3 11" id="KW-0813">Transport</keyword>
<dbReference type="InParanoid" id="A0A6P8JBW4"/>
<reference evidence="15" key="1">
    <citation type="submission" date="2025-08" db="UniProtKB">
        <authorList>
            <consortium name="RefSeq"/>
        </authorList>
    </citation>
    <scope>IDENTIFICATION</scope>
    <source>
        <tissue evidence="15">Tentacle</tissue>
    </source>
</reference>
<feature type="region of interest" description="Disordered" evidence="12">
    <location>
        <begin position="1"/>
        <end position="33"/>
    </location>
</feature>
<dbReference type="AlphaFoldDB" id="A0A6P8JBW4"/>
<organism evidence="14 15">
    <name type="scientific">Actinia tenebrosa</name>
    <name type="common">Australian red waratah sea anemone</name>
    <dbReference type="NCBI Taxonomy" id="6105"/>
    <lineage>
        <taxon>Eukaryota</taxon>
        <taxon>Metazoa</taxon>
        <taxon>Cnidaria</taxon>
        <taxon>Anthozoa</taxon>
        <taxon>Hexacorallia</taxon>
        <taxon>Actiniaria</taxon>
        <taxon>Actiniidae</taxon>
        <taxon>Actinia</taxon>
    </lineage>
</organism>
<dbReference type="OrthoDB" id="2403262at2759"/>
<comment type="similarity">
    <text evidence="2 11">Belongs to the mitochondrial carrier (TC 2.A.29) family.</text>
</comment>
<keyword evidence="8" id="KW-0496">Mitochondrion</keyword>
<dbReference type="GO" id="GO:0005741">
    <property type="term" value="C:mitochondrial outer membrane"/>
    <property type="evidence" value="ECO:0007669"/>
    <property type="project" value="UniProtKB-SubCell"/>
</dbReference>
<evidence type="ECO:0000313" key="14">
    <source>
        <dbReference type="Proteomes" id="UP000515163"/>
    </source>
</evidence>
<dbReference type="Gene3D" id="1.50.40.10">
    <property type="entry name" value="Mitochondrial carrier domain"/>
    <property type="match status" value="1"/>
</dbReference>
<feature type="compositionally biased region" description="Polar residues" evidence="12">
    <location>
        <begin position="17"/>
        <end position="33"/>
    </location>
</feature>
<dbReference type="PROSITE" id="PS50920">
    <property type="entry name" value="SOLCAR"/>
    <property type="match status" value="1"/>
</dbReference>
<evidence type="ECO:0000256" key="8">
    <source>
        <dbReference type="ARBA" id="ARBA00023128"/>
    </source>
</evidence>
<evidence type="ECO:0000256" key="12">
    <source>
        <dbReference type="SAM" id="MobiDB-lite"/>
    </source>
</evidence>
<evidence type="ECO:0000256" key="3">
    <source>
        <dbReference type="ARBA" id="ARBA00022448"/>
    </source>
</evidence>
<dbReference type="InterPro" id="IPR023395">
    <property type="entry name" value="MCP_dom_sf"/>
</dbReference>
<name>A0A6P8JBW4_ACTTE</name>
<evidence type="ECO:0000256" key="1">
    <source>
        <dbReference type="ARBA" id="ARBA00004374"/>
    </source>
</evidence>
<keyword evidence="6" id="KW-1000">Mitochondrion outer membrane</keyword>
<dbReference type="InterPro" id="IPR018108">
    <property type="entry name" value="MCP_transmembrane"/>
</dbReference>
<dbReference type="PANTHER" id="PTHR21252:SF2">
    <property type="entry name" value="MITOCHONDRIAL OUTER MEMBRANE PROTEIN SLC25A46"/>
    <property type="match status" value="1"/>
</dbReference>
<keyword evidence="9 10" id="KW-0472">Membrane</keyword>
<evidence type="ECO:0000256" key="13">
    <source>
        <dbReference type="SAM" id="Phobius"/>
    </source>
</evidence>
<feature type="repeat" description="Solcar" evidence="10">
    <location>
        <begin position="278"/>
        <end position="380"/>
    </location>
</feature>
<dbReference type="KEGG" id="aten:116307936"/>
<evidence type="ECO:0000256" key="5">
    <source>
        <dbReference type="ARBA" id="ARBA00022737"/>
    </source>
</evidence>
<dbReference type="RefSeq" id="XP_031574130.1">
    <property type="nucleotide sequence ID" value="XM_031718270.1"/>
</dbReference>
<keyword evidence="4 10" id="KW-0812">Transmembrane</keyword>